<dbReference type="SUPFAM" id="SSF55729">
    <property type="entry name" value="Acyl-CoA N-acyltransferases (Nat)"/>
    <property type="match status" value="1"/>
</dbReference>
<keyword evidence="2" id="KW-0808">Transferase</keyword>
<reference evidence="3" key="1">
    <citation type="journal article" date="2019" name="Int. J. Syst. Evol. Microbiol.">
        <title>The Global Catalogue of Microorganisms (GCM) 10K type strain sequencing project: providing services to taxonomists for standard genome sequencing and annotation.</title>
        <authorList>
            <consortium name="The Broad Institute Genomics Platform"/>
            <consortium name="The Broad Institute Genome Sequencing Center for Infectious Disease"/>
            <person name="Wu L."/>
            <person name="Ma J."/>
        </authorList>
    </citation>
    <scope>NUCLEOTIDE SEQUENCE [LARGE SCALE GENOMIC DNA]</scope>
    <source>
        <strain evidence="3">IBRC-M 10908</strain>
    </source>
</reference>
<sequence>MAVEIVDNKDAQRYEVWEDGEMVGLSEYRDSPHQIAFIHTEVDSARKGEGIAGLLAQTTLDEARAAGKSVVPACPFYEKWIGRHPEYGDLVAQGGPES</sequence>
<dbReference type="InterPro" id="IPR045057">
    <property type="entry name" value="Gcn5-rel_NAT"/>
</dbReference>
<dbReference type="GO" id="GO:0016746">
    <property type="term" value="F:acyltransferase activity"/>
    <property type="evidence" value="ECO:0007669"/>
    <property type="project" value="UniProtKB-KW"/>
</dbReference>
<keyword evidence="3" id="KW-1185">Reference proteome</keyword>
<dbReference type="Gene3D" id="3.40.630.30">
    <property type="match status" value="1"/>
</dbReference>
<name>A0ABV8TUW4_9ACTN</name>
<gene>
    <name evidence="2" type="ORF">ACFPET_05120</name>
</gene>
<dbReference type="PANTHER" id="PTHR31435">
    <property type="entry name" value="PROTEIN NATD1"/>
    <property type="match status" value="1"/>
</dbReference>
<dbReference type="PROSITE" id="PS51729">
    <property type="entry name" value="GNAT_YJDJ"/>
    <property type="match status" value="1"/>
</dbReference>
<proteinExistence type="predicted"/>
<dbReference type="EMBL" id="JBHSDK010000007">
    <property type="protein sequence ID" value="MFC4334574.1"/>
    <property type="molecule type" value="Genomic_DNA"/>
</dbReference>
<dbReference type="Pfam" id="PF14542">
    <property type="entry name" value="Acetyltransf_CG"/>
    <property type="match status" value="1"/>
</dbReference>
<dbReference type="InterPro" id="IPR031165">
    <property type="entry name" value="GNAT_YJDJ"/>
</dbReference>
<evidence type="ECO:0000313" key="2">
    <source>
        <dbReference type="EMBL" id="MFC4334574.1"/>
    </source>
</evidence>
<accession>A0ABV8TUW4</accession>
<protein>
    <submittedName>
        <fullName evidence="2">GNAT family N-acetyltransferase</fullName>
        <ecNumber evidence="2">2.3.1.-</ecNumber>
    </submittedName>
</protein>
<dbReference type="PANTHER" id="PTHR31435:SF10">
    <property type="entry name" value="BSR4717 PROTEIN"/>
    <property type="match status" value="1"/>
</dbReference>
<dbReference type="Proteomes" id="UP001595823">
    <property type="component" value="Unassembled WGS sequence"/>
</dbReference>
<comment type="caution">
    <text evidence="2">The sequence shown here is derived from an EMBL/GenBank/DDBJ whole genome shotgun (WGS) entry which is preliminary data.</text>
</comment>
<evidence type="ECO:0000313" key="3">
    <source>
        <dbReference type="Proteomes" id="UP001595823"/>
    </source>
</evidence>
<dbReference type="EC" id="2.3.1.-" evidence="2"/>
<feature type="domain" description="N-acetyltransferase" evidence="1">
    <location>
        <begin position="6"/>
        <end position="92"/>
    </location>
</feature>
<dbReference type="RefSeq" id="WP_380618396.1">
    <property type="nucleotide sequence ID" value="NZ_JBHSDK010000007.1"/>
</dbReference>
<keyword evidence="2" id="KW-0012">Acyltransferase</keyword>
<evidence type="ECO:0000259" key="1">
    <source>
        <dbReference type="PROSITE" id="PS51729"/>
    </source>
</evidence>
<dbReference type="InterPro" id="IPR016181">
    <property type="entry name" value="Acyl_CoA_acyltransferase"/>
</dbReference>
<organism evidence="2 3">
    <name type="scientific">Salininema proteolyticum</name>
    <dbReference type="NCBI Taxonomy" id="1607685"/>
    <lineage>
        <taxon>Bacteria</taxon>
        <taxon>Bacillati</taxon>
        <taxon>Actinomycetota</taxon>
        <taxon>Actinomycetes</taxon>
        <taxon>Glycomycetales</taxon>
        <taxon>Glycomycetaceae</taxon>
        <taxon>Salininema</taxon>
    </lineage>
</organism>